<dbReference type="GO" id="GO:0016020">
    <property type="term" value="C:membrane"/>
    <property type="evidence" value="ECO:0007669"/>
    <property type="project" value="UniProtKB-SubCell"/>
</dbReference>
<keyword evidence="2 5" id="KW-0812">Transmembrane</keyword>
<dbReference type="InterPro" id="IPR007016">
    <property type="entry name" value="O-antigen_ligase-rel_domated"/>
</dbReference>
<feature type="transmembrane region" description="Helical" evidence="5">
    <location>
        <begin position="174"/>
        <end position="192"/>
    </location>
</feature>
<evidence type="ECO:0000256" key="1">
    <source>
        <dbReference type="ARBA" id="ARBA00004141"/>
    </source>
</evidence>
<organism evidence="7">
    <name type="scientific">freshwater metagenome</name>
    <dbReference type="NCBI Taxonomy" id="449393"/>
    <lineage>
        <taxon>unclassified sequences</taxon>
        <taxon>metagenomes</taxon>
        <taxon>ecological metagenomes</taxon>
    </lineage>
</organism>
<comment type="subcellular location">
    <subcellularLocation>
        <location evidence="1">Membrane</location>
        <topology evidence="1">Multi-pass membrane protein</topology>
    </subcellularLocation>
</comment>
<dbReference type="EMBL" id="CAEZSG010000040">
    <property type="protein sequence ID" value="CAB4534561.1"/>
    <property type="molecule type" value="Genomic_DNA"/>
</dbReference>
<feature type="transmembrane region" description="Helical" evidence="5">
    <location>
        <begin position="115"/>
        <end position="134"/>
    </location>
</feature>
<evidence type="ECO:0000256" key="3">
    <source>
        <dbReference type="ARBA" id="ARBA00022989"/>
    </source>
</evidence>
<feature type="transmembrane region" description="Helical" evidence="5">
    <location>
        <begin position="204"/>
        <end position="235"/>
    </location>
</feature>
<feature type="transmembrane region" description="Helical" evidence="5">
    <location>
        <begin position="57"/>
        <end position="76"/>
    </location>
</feature>
<dbReference type="AlphaFoldDB" id="A0A6J6B6C4"/>
<feature type="transmembrane region" description="Helical" evidence="5">
    <location>
        <begin position="360"/>
        <end position="380"/>
    </location>
</feature>
<evidence type="ECO:0000256" key="2">
    <source>
        <dbReference type="ARBA" id="ARBA00022692"/>
    </source>
</evidence>
<keyword evidence="3 5" id="KW-1133">Transmembrane helix</keyword>
<evidence type="ECO:0000256" key="4">
    <source>
        <dbReference type="ARBA" id="ARBA00023136"/>
    </source>
</evidence>
<accession>A0A6J6B6C4</accession>
<feature type="transmembrane region" description="Helical" evidence="5">
    <location>
        <begin position="392"/>
        <end position="409"/>
    </location>
</feature>
<feature type="domain" description="O-antigen ligase-related" evidence="6">
    <location>
        <begin position="205"/>
        <end position="346"/>
    </location>
</feature>
<dbReference type="PANTHER" id="PTHR37422:SF13">
    <property type="entry name" value="LIPOPOLYSACCHARIDE BIOSYNTHESIS PROTEIN PA4999-RELATED"/>
    <property type="match status" value="1"/>
</dbReference>
<feature type="transmembrane region" description="Helical" evidence="5">
    <location>
        <begin position="329"/>
        <end position="354"/>
    </location>
</feature>
<evidence type="ECO:0000256" key="5">
    <source>
        <dbReference type="SAM" id="Phobius"/>
    </source>
</evidence>
<feature type="transmembrane region" description="Helical" evidence="5">
    <location>
        <begin position="241"/>
        <end position="263"/>
    </location>
</feature>
<protein>
    <submittedName>
        <fullName evidence="7">Unannotated protein</fullName>
    </submittedName>
</protein>
<feature type="transmembrane region" description="Helical" evidence="5">
    <location>
        <begin position="30"/>
        <end position="50"/>
    </location>
</feature>
<proteinExistence type="predicted"/>
<evidence type="ECO:0000259" key="6">
    <source>
        <dbReference type="Pfam" id="PF04932"/>
    </source>
</evidence>
<reference evidence="7" key="1">
    <citation type="submission" date="2020-05" db="EMBL/GenBank/DDBJ databases">
        <authorList>
            <person name="Chiriac C."/>
            <person name="Salcher M."/>
            <person name="Ghai R."/>
            <person name="Kavagutti S V."/>
        </authorList>
    </citation>
    <scope>NUCLEOTIDE SEQUENCE</scope>
</reference>
<feature type="transmembrane region" description="Helical" evidence="5">
    <location>
        <begin position="82"/>
        <end position="103"/>
    </location>
</feature>
<dbReference type="InterPro" id="IPR051533">
    <property type="entry name" value="WaaL-like"/>
</dbReference>
<dbReference type="Pfam" id="PF04932">
    <property type="entry name" value="Wzy_C"/>
    <property type="match status" value="1"/>
</dbReference>
<sequence length="415" mass="45016">MAQIIAKKPVMVAILVLLFAGDFFRNALTVPVWAALVIVASVWSLVVIIMNRVTWRALPIPLLALLAWWAVSPSWSPYPATSLVMLITALMGVLFGLAIASAVPLDDLVRRSAMSLRLILAGSILFEIIVALIGRPVYPVGFSETSTTPIEMAWSRGLFFSAGRIQGLVGNANVLGMLGLVLLIIGLWRVYASRQWITVSVLDVALAVIIIARTMSATVTVTLGALAVIAGLTALARRNGLWWRIGLGSAVAVICGAVVAAVAQWSTFVGLLGKSTDLTHRFDIWAAVIDRITERPILGSGFVGWWPSWDPWFAIHSVESMPMSQAHNVWLDITMQTGFVGAILFAVTLIVILWDLWRKFAQSPMSVTSVPFLILCALTVQSLTESRLLHEWGFVSLIICAIISGHSRVGTIAKL</sequence>
<name>A0A6J6B6C4_9ZZZZ</name>
<dbReference type="PANTHER" id="PTHR37422">
    <property type="entry name" value="TEICHURONIC ACID BIOSYNTHESIS PROTEIN TUAE"/>
    <property type="match status" value="1"/>
</dbReference>
<evidence type="ECO:0000313" key="7">
    <source>
        <dbReference type="EMBL" id="CAB4534561.1"/>
    </source>
</evidence>
<keyword evidence="4 5" id="KW-0472">Membrane</keyword>
<gene>
    <name evidence="7" type="ORF">UFOPK1413_00376</name>
</gene>